<sequence length="521" mass="53554">MAPPPMRSPRHIPLRHPPRPRSLGRLLGALCPFFLQITTGCVGPAVVGSPSPGTTPPPVTSKADPSTQGQVASSSTPCQTPVDARTFGAGQGAPEGDGPAIQRAIRAASAQQAPCVQLPSGDYVIRQAPGQALREVPIRPEVDGLTLEGAPDGTTRILLEADSFAILVNKGDTRPLLPVRGLRLRHLTIEVPGGHGVSDAGAIQLNRCPDVHVADVRIRMNARAQVARGLKMSGLATSQGTSGLLERIHVDGISKAGMYLASGTHHLTVRGCETLHAWNEPPINAPPPGLSISDAHEITVVDHHAHHNRGAGLLIGTNGGPPIRVPELPSDAYGAYYPGALAHGPATRIRVVGGSFSDNGEVGGAGILIGSGYPEVPREITLTDVLARGNRGPGIVIEAGADIAIDGAVVSGNGAQGILVRDVVLPGAAGAGPRTTGVRISNALIHDNGRAVRVDVGGLEVRGGAEGVGLIGGIIAVGDEGSRQRLGVRLVPEGERRSRGFFTVGAPRIAAPILFDGVDAR</sequence>
<dbReference type="Gene3D" id="2.160.20.10">
    <property type="entry name" value="Single-stranded right-handed beta-helix, Pectin lyase-like"/>
    <property type="match status" value="1"/>
</dbReference>
<protein>
    <recommendedName>
        <fullName evidence="4">Right handed beta helix domain-containing protein</fullName>
    </recommendedName>
</protein>
<dbReference type="KEGG" id="ccro:CMC5_061310"/>
<keyword evidence="3" id="KW-1185">Reference proteome</keyword>
<evidence type="ECO:0008006" key="4">
    <source>
        <dbReference type="Google" id="ProtNLM"/>
    </source>
</evidence>
<proteinExistence type="predicted"/>
<dbReference type="AlphaFoldDB" id="A0A0K1EM18"/>
<dbReference type="RefSeq" id="WP_156338960.1">
    <property type="nucleotide sequence ID" value="NZ_CP012159.1"/>
</dbReference>
<feature type="compositionally biased region" description="Polar residues" evidence="1">
    <location>
        <begin position="63"/>
        <end position="79"/>
    </location>
</feature>
<evidence type="ECO:0000313" key="2">
    <source>
        <dbReference type="EMBL" id="AKT41909.1"/>
    </source>
</evidence>
<accession>A0A0K1EM18</accession>
<gene>
    <name evidence="2" type="ORF">CMC5_061310</name>
</gene>
<dbReference type="InterPro" id="IPR012334">
    <property type="entry name" value="Pectin_lyas_fold"/>
</dbReference>
<dbReference type="OrthoDB" id="5486095at2"/>
<evidence type="ECO:0000313" key="3">
    <source>
        <dbReference type="Proteomes" id="UP000067626"/>
    </source>
</evidence>
<dbReference type="InterPro" id="IPR006626">
    <property type="entry name" value="PbH1"/>
</dbReference>
<organism evidence="2 3">
    <name type="scientific">Chondromyces crocatus</name>
    <dbReference type="NCBI Taxonomy" id="52"/>
    <lineage>
        <taxon>Bacteria</taxon>
        <taxon>Pseudomonadati</taxon>
        <taxon>Myxococcota</taxon>
        <taxon>Polyangia</taxon>
        <taxon>Polyangiales</taxon>
        <taxon>Polyangiaceae</taxon>
        <taxon>Chondromyces</taxon>
    </lineage>
</organism>
<evidence type="ECO:0000256" key="1">
    <source>
        <dbReference type="SAM" id="MobiDB-lite"/>
    </source>
</evidence>
<dbReference type="EMBL" id="CP012159">
    <property type="protein sequence ID" value="AKT41909.1"/>
    <property type="molecule type" value="Genomic_DNA"/>
</dbReference>
<name>A0A0K1EM18_CHOCO</name>
<feature type="region of interest" description="Disordered" evidence="1">
    <location>
        <begin position="48"/>
        <end position="99"/>
    </location>
</feature>
<dbReference type="Proteomes" id="UP000067626">
    <property type="component" value="Chromosome"/>
</dbReference>
<dbReference type="InterPro" id="IPR011050">
    <property type="entry name" value="Pectin_lyase_fold/virulence"/>
</dbReference>
<dbReference type="SUPFAM" id="SSF51126">
    <property type="entry name" value="Pectin lyase-like"/>
    <property type="match status" value="1"/>
</dbReference>
<dbReference type="SMART" id="SM00710">
    <property type="entry name" value="PbH1"/>
    <property type="match status" value="8"/>
</dbReference>
<reference evidence="2 3" key="1">
    <citation type="submission" date="2015-07" db="EMBL/GenBank/DDBJ databases">
        <title>Genome analysis of myxobacterium Chondromyces crocatus Cm c5 reveals a high potential for natural compound synthesis and the genetic basis for the loss of fruiting body formation.</title>
        <authorList>
            <person name="Zaburannyi N."/>
            <person name="Bunk B."/>
            <person name="Maier J."/>
            <person name="Overmann J."/>
            <person name="Mueller R."/>
        </authorList>
    </citation>
    <scope>NUCLEOTIDE SEQUENCE [LARGE SCALE GENOMIC DNA]</scope>
    <source>
        <strain evidence="2 3">Cm c5</strain>
    </source>
</reference>